<proteinExistence type="predicted"/>
<protein>
    <recommendedName>
        <fullName evidence="3">Endonuclease</fullName>
    </recommendedName>
</protein>
<organism evidence="1 2">
    <name type="scientific">Haloferax volcanii (strain ATCC 29605 / DSM 3757 / JCM 8879 / NBRC 14742 / NCIMB 2012 / VKM B-1768 / DS2)</name>
    <name type="common">Halobacterium volcanii</name>
    <dbReference type="NCBI Taxonomy" id="309800"/>
    <lineage>
        <taxon>Archaea</taxon>
        <taxon>Methanobacteriati</taxon>
        <taxon>Methanobacteriota</taxon>
        <taxon>Stenosarchaea group</taxon>
        <taxon>Halobacteria</taxon>
        <taxon>Halobacteriales</taxon>
        <taxon>Haloferacaceae</taxon>
        <taxon>Haloferax</taxon>
    </lineage>
</organism>
<dbReference type="KEGG" id="hvo:HVO_0925"/>
<evidence type="ECO:0008006" key="3">
    <source>
        <dbReference type="Google" id="ProtNLM"/>
    </source>
</evidence>
<reference evidence="1 2" key="2">
    <citation type="journal article" date="2014" name="PLoS Genet.">
        <title>Phylogenetically driven sequencing of extremely halophilic archaea reveals strategies for static and dynamic osmo-response.</title>
        <authorList>
            <person name="Becker E.A."/>
            <person name="Seitzer P.M."/>
            <person name="Tritt A."/>
            <person name="Larsen D."/>
            <person name="Krusor M."/>
            <person name="Yao A.I."/>
            <person name="Wu D."/>
            <person name="Madern D."/>
            <person name="Eisen J.A."/>
            <person name="Darling A.E."/>
            <person name="Facciotti M.T."/>
        </authorList>
    </citation>
    <scope>NUCLEOTIDE SEQUENCE [LARGE SCALE GENOMIC DNA]</scope>
    <source>
        <strain evidence="2">ATCC 29605 / DSM 3757 / JCM 8879 / NBRC 14742 / NCIMB 2012 / VKM B-1768 / DS2</strain>
    </source>
</reference>
<dbReference type="GeneID" id="8925503"/>
<dbReference type="AlphaFoldDB" id="A0A384LJ43"/>
<dbReference type="RefSeq" id="WP_004044017.1">
    <property type="nucleotide sequence ID" value="NC_013967.1"/>
</dbReference>
<dbReference type="Proteomes" id="UP000011532">
    <property type="component" value="Unassembled WGS sequence"/>
</dbReference>
<accession>A0A384LJ43</accession>
<evidence type="ECO:0000313" key="2">
    <source>
        <dbReference type="Proteomes" id="UP000011532"/>
    </source>
</evidence>
<evidence type="ECO:0000313" key="1">
    <source>
        <dbReference type="EMBL" id="ELY26978.1"/>
    </source>
</evidence>
<dbReference type="EMBL" id="AOHU01000095">
    <property type="protein sequence ID" value="ELY26978.1"/>
    <property type="molecule type" value="Genomic_DNA"/>
</dbReference>
<sequence length="87" mass="10026">MTEQWAKQQREVDSYNLFFSSFDGLSGHKALFDLGYRLVGNFVTVADSRRQIETEPDFVLFDGETALLIEIKSQYFTKRPRLAVSEA</sequence>
<gene>
    <name evidence="1" type="ORF">C498_14138</name>
</gene>
<reference evidence="2" key="1">
    <citation type="submission" date="2012-11" db="EMBL/GenBank/DDBJ databases">
        <authorList>
            <person name="Becker E.A."/>
            <person name="Seitzer P."/>
            <person name="Tritt A."/>
            <person name="Larsen D."/>
            <person name="Yao A."/>
            <person name="Wu D."/>
            <person name="Darling A."/>
            <person name="Eisen J.A."/>
            <person name="Facciotti M.T."/>
        </authorList>
    </citation>
    <scope>NUCLEOTIDE SEQUENCE [LARGE SCALE GENOMIC DNA]</scope>
    <source>
        <strain evidence="2">ATCC 29605 / DSM 3757 / JCM 8879 / NBRC 14742 / NCIMB 2012 / VKM B-1768 / DS2</strain>
    </source>
</reference>
<dbReference type="OrthoDB" id="307960at2157"/>
<comment type="caution">
    <text evidence="1">The sequence shown here is derived from an EMBL/GenBank/DDBJ whole genome shotgun (WGS) entry which is preliminary data.</text>
</comment>
<name>A0A384LJ43_HALVD</name>